<dbReference type="EMBL" id="JBHUHD010000005">
    <property type="protein sequence ID" value="MFD2143820.1"/>
    <property type="molecule type" value="Genomic_DNA"/>
</dbReference>
<reference evidence="4" key="1">
    <citation type="journal article" date="2019" name="Int. J. Syst. Evol. Microbiol.">
        <title>The Global Catalogue of Microorganisms (GCM) 10K type strain sequencing project: providing services to taxonomists for standard genome sequencing and annotation.</title>
        <authorList>
            <consortium name="The Broad Institute Genomics Platform"/>
            <consortium name="The Broad Institute Genome Sequencing Center for Infectious Disease"/>
            <person name="Wu L."/>
            <person name="Ma J."/>
        </authorList>
    </citation>
    <scope>NUCLEOTIDE SEQUENCE [LARGE SCALE GENOMIC DNA]</scope>
    <source>
        <strain evidence="4">CCM 7435</strain>
    </source>
</reference>
<evidence type="ECO:0000256" key="1">
    <source>
        <dbReference type="SAM" id="MobiDB-lite"/>
    </source>
</evidence>
<protein>
    <submittedName>
        <fullName evidence="3">Uncharacterized protein</fullName>
    </submittedName>
</protein>
<dbReference type="RefSeq" id="WP_213355311.1">
    <property type="nucleotide sequence ID" value="NZ_JAHBGB010000043.1"/>
</dbReference>
<organism evidence="3 4">
    <name type="scientific">Ancylobacter oerskovii</name>
    <dbReference type="NCBI Taxonomy" id="459519"/>
    <lineage>
        <taxon>Bacteria</taxon>
        <taxon>Pseudomonadati</taxon>
        <taxon>Pseudomonadota</taxon>
        <taxon>Alphaproteobacteria</taxon>
        <taxon>Hyphomicrobiales</taxon>
        <taxon>Xanthobacteraceae</taxon>
        <taxon>Ancylobacter</taxon>
    </lineage>
</organism>
<gene>
    <name evidence="3" type="ORF">ACFSNC_26085</name>
</gene>
<evidence type="ECO:0000313" key="4">
    <source>
        <dbReference type="Proteomes" id="UP001597299"/>
    </source>
</evidence>
<keyword evidence="2" id="KW-0472">Membrane</keyword>
<name>A0ABW4Z5G1_9HYPH</name>
<dbReference type="Proteomes" id="UP001597299">
    <property type="component" value="Unassembled WGS sequence"/>
</dbReference>
<keyword evidence="4" id="KW-1185">Reference proteome</keyword>
<feature type="region of interest" description="Disordered" evidence="1">
    <location>
        <begin position="118"/>
        <end position="143"/>
    </location>
</feature>
<feature type="transmembrane region" description="Helical" evidence="2">
    <location>
        <begin position="15"/>
        <end position="39"/>
    </location>
</feature>
<comment type="caution">
    <text evidence="3">The sequence shown here is derived from an EMBL/GenBank/DDBJ whole genome shotgun (WGS) entry which is preliminary data.</text>
</comment>
<evidence type="ECO:0000256" key="2">
    <source>
        <dbReference type="SAM" id="Phobius"/>
    </source>
</evidence>
<sequence length="143" mass="15378">MTSKASALLSFLRDFLLGAAALAVMAGVALLAGKIYVLFQPEAPSHFFIQAEEIKPGTWIYLLVAAFQALMFVGSCLLLLCALAFGVLALKGAGEIVRNLMWRARHKALRNVADAPESEDQALTASGAYPVRDERIDGPRTEA</sequence>
<evidence type="ECO:0000313" key="3">
    <source>
        <dbReference type="EMBL" id="MFD2143820.1"/>
    </source>
</evidence>
<feature type="transmembrane region" description="Helical" evidence="2">
    <location>
        <begin position="59"/>
        <end position="90"/>
    </location>
</feature>
<accession>A0ABW4Z5G1</accession>
<proteinExistence type="predicted"/>
<keyword evidence="2" id="KW-1133">Transmembrane helix</keyword>
<keyword evidence="2" id="KW-0812">Transmembrane</keyword>
<feature type="compositionally biased region" description="Basic and acidic residues" evidence="1">
    <location>
        <begin position="131"/>
        <end position="143"/>
    </location>
</feature>